<reference evidence="2 3" key="1">
    <citation type="submission" date="2019-03" db="EMBL/GenBank/DDBJ databases">
        <title>First draft genome of Liparis tanakae, snailfish: a comprehensive survey of snailfish specific genes.</title>
        <authorList>
            <person name="Kim W."/>
            <person name="Song I."/>
            <person name="Jeong J.-H."/>
            <person name="Kim D."/>
            <person name="Kim S."/>
            <person name="Ryu S."/>
            <person name="Song J.Y."/>
            <person name="Lee S.K."/>
        </authorList>
    </citation>
    <scope>NUCLEOTIDE SEQUENCE [LARGE SCALE GENOMIC DNA]</scope>
    <source>
        <tissue evidence="2">Muscle</tissue>
    </source>
</reference>
<evidence type="ECO:0000256" key="1">
    <source>
        <dbReference type="SAM" id="MobiDB-lite"/>
    </source>
</evidence>
<feature type="compositionally biased region" description="Basic and acidic residues" evidence="1">
    <location>
        <begin position="11"/>
        <end position="42"/>
    </location>
</feature>
<comment type="caution">
    <text evidence="2">The sequence shown here is derived from an EMBL/GenBank/DDBJ whole genome shotgun (WGS) entry which is preliminary data.</text>
</comment>
<keyword evidence="3" id="KW-1185">Reference proteome</keyword>
<feature type="compositionally biased region" description="Polar residues" evidence="1">
    <location>
        <begin position="66"/>
        <end position="85"/>
    </location>
</feature>
<accession>A0A4Z2JF47</accession>
<sequence length="291" mass="32409">MYLYLTRKARRREEQSCSRQEELQRSRTSDGCRDKTRDELSDTHLPPGAVQTNTATSSRLRRRLNSPANIKDTATYSPQTHTSSPLRHISLQAMAPLQTSPRSLLAEECIKTTVLLLRRLVKGLSCLLLCVFRTMPRTYNKDLELDACPVDPDTPYEPPAHISDRVCSSIGQIKIQVLKTTNVNVTVERSSQGITNVIKIHPLETISVYTKLYGNPSKCVEIFQSRPKWYDFSGLKKELKACVALLPLSKVPPSGADENTRITTVYHGGLYPPQVKTAPQSLSSSALSAVA</sequence>
<organism evidence="2 3">
    <name type="scientific">Liparis tanakae</name>
    <name type="common">Tanaka's snailfish</name>
    <dbReference type="NCBI Taxonomy" id="230148"/>
    <lineage>
        <taxon>Eukaryota</taxon>
        <taxon>Metazoa</taxon>
        <taxon>Chordata</taxon>
        <taxon>Craniata</taxon>
        <taxon>Vertebrata</taxon>
        <taxon>Euteleostomi</taxon>
        <taxon>Actinopterygii</taxon>
        <taxon>Neopterygii</taxon>
        <taxon>Teleostei</taxon>
        <taxon>Neoteleostei</taxon>
        <taxon>Acanthomorphata</taxon>
        <taxon>Eupercaria</taxon>
        <taxon>Perciformes</taxon>
        <taxon>Cottioidei</taxon>
        <taxon>Cottales</taxon>
        <taxon>Liparidae</taxon>
        <taxon>Liparis</taxon>
    </lineage>
</organism>
<dbReference type="AlphaFoldDB" id="A0A4Z2JF47"/>
<protein>
    <submittedName>
        <fullName evidence="2">Uncharacterized protein</fullName>
    </submittedName>
</protein>
<proteinExistence type="predicted"/>
<feature type="region of interest" description="Disordered" evidence="1">
    <location>
        <begin position="1"/>
        <end position="86"/>
    </location>
</feature>
<evidence type="ECO:0000313" key="2">
    <source>
        <dbReference type="EMBL" id="TNN88403.1"/>
    </source>
</evidence>
<evidence type="ECO:0000313" key="3">
    <source>
        <dbReference type="Proteomes" id="UP000314294"/>
    </source>
</evidence>
<dbReference type="EMBL" id="SRLO01000005">
    <property type="protein sequence ID" value="TNN88403.1"/>
    <property type="molecule type" value="Genomic_DNA"/>
</dbReference>
<gene>
    <name evidence="2" type="ORF">EYF80_001185</name>
</gene>
<name>A0A4Z2JF47_9TELE</name>
<dbReference type="Proteomes" id="UP000314294">
    <property type="component" value="Unassembled WGS sequence"/>
</dbReference>